<feature type="compositionally biased region" description="Basic and acidic residues" evidence="1">
    <location>
        <begin position="1"/>
        <end position="17"/>
    </location>
</feature>
<gene>
    <name evidence="2" type="ORF">ABZ921_27250</name>
</gene>
<feature type="region of interest" description="Disordered" evidence="1">
    <location>
        <begin position="1"/>
        <end position="32"/>
    </location>
</feature>
<evidence type="ECO:0000313" key="3">
    <source>
        <dbReference type="Proteomes" id="UP001551176"/>
    </source>
</evidence>
<feature type="compositionally biased region" description="Basic and acidic residues" evidence="1">
    <location>
        <begin position="91"/>
        <end position="124"/>
    </location>
</feature>
<keyword evidence="3" id="KW-1185">Reference proteome</keyword>
<evidence type="ECO:0000256" key="1">
    <source>
        <dbReference type="SAM" id="MobiDB-lite"/>
    </source>
</evidence>
<evidence type="ECO:0008006" key="4">
    <source>
        <dbReference type="Google" id="ProtNLM"/>
    </source>
</evidence>
<feature type="compositionally biased region" description="Basic and acidic residues" evidence="1">
    <location>
        <begin position="160"/>
        <end position="176"/>
    </location>
</feature>
<proteinExistence type="predicted"/>
<comment type="caution">
    <text evidence="2">The sequence shown here is derived from an EMBL/GenBank/DDBJ whole genome shotgun (WGS) entry which is preliminary data.</text>
</comment>
<feature type="compositionally biased region" description="Basic and acidic residues" evidence="1">
    <location>
        <begin position="135"/>
        <end position="153"/>
    </location>
</feature>
<protein>
    <recommendedName>
        <fullName evidence="4">Hydrogenase expression protein HypF</fullName>
    </recommendedName>
</protein>
<organism evidence="2 3">
    <name type="scientific">Streptomyces atriruber</name>
    <dbReference type="NCBI Taxonomy" id="545121"/>
    <lineage>
        <taxon>Bacteria</taxon>
        <taxon>Bacillati</taxon>
        <taxon>Actinomycetota</taxon>
        <taxon>Actinomycetes</taxon>
        <taxon>Kitasatosporales</taxon>
        <taxon>Streptomycetaceae</taxon>
        <taxon>Streptomyces</taxon>
    </lineage>
</organism>
<dbReference type="Gene3D" id="1.10.287.700">
    <property type="entry name" value="Helix hairpin bin"/>
    <property type="match status" value="1"/>
</dbReference>
<dbReference type="Proteomes" id="UP001551176">
    <property type="component" value="Unassembled WGS sequence"/>
</dbReference>
<evidence type="ECO:0000313" key="2">
    <source>
        <dbReference type="EMBL" id="MEU6824345.1"/>
    </source>
</evidence>
<reference evidence="2 3" key="1">
    <citation type="submission" date="2024-06" db="EMBL/GenBank/DDBJ databases">
        <title>The Natural Products Discovery Center: Release of the First 8490 Sequenced Strains for Exploring Actinobacteria Biosynthetic Diversity.</title>
        <authorList>
            <person name="Kalkreuter E."/>
            <person name="Kautsar S.A."/>
            <person name="Yang D."/>
            <person name="Bader C.D."/>
            <person name="Teijaro C.N."/>
            <person name="Fluegel L."/>
            <person name="Davis C.M."/>
            <person name="Simpson J.R."/>
            <person name="Lauterbach L."/>
            <person name="Steele A.D."/>
            <person name="Gui C."/>
            <person name="Meng S."/>
            <person name="Li G."/>
            <person name="Viehrig K."/>
            <person name="Ye F."/>
            <person name="Su P."/>
            <person name="Kiefer A.F."/>
            <person name="Nichols A."/>
            <person name="Cepeda A.J."/>
            <person name="Yan W."/>
            <person name="Fan B."/>
            <person name="Jiang Y."/>
            <person name="Adhikari A."/>
            <person name="Zheng C.-J."/>
            <person name="Schuster L."/>
            <person name="Cowan T.M."/>
            <person name="Smanski M.J."/>
            <person name="Chevrette M.G."/>
            <person name="De Carvalho L.P.S."/>
            <person name="Shen B."/>
        </authorList>
    </citation>
    <scope>NUCLEOTIDE SEQUENCE [LARGE SCALE GENOMIC DNA]</scope>
    <source>
        <strain evidence="2 3">NPDC046838</strain>
    </source>
</reference>
<feature type="compositionally biased region" description="Acidic residues" evidence="1">
    <location>
        <begin position="278"/>
        <end position="290"/>
    </location>
</feature>
<feature type="region of interest" description="Disordered" evidence="1">
    <location>
        <begin position="60"/>
        <end position="300"/>
    </location>
</feature>
<dbReference type="RefSeq" id="WP_359353657.1">
    <property type="nucleotide sequence ID" value="NZ_JBEYXV010000015.1"/>
</dbReference>
<dbReference type="EMBL" id="JBEYXV010000015">
    <property type="protein sequence ID" value="MEU6824345.1"/>
    <property type="molecule type" value="Genomic_DNA"/>
</dbReference>
<name>A0ABV3BVA1_9ACTN</name>
<sequence>MPADEVHHEGFAGEPRARTGPRHAAPRKPLLTRLQVPAGKAIAIAAMPTAVLMGMGLTPTLAQAKPGVPDNPFQDGPCVTAPDKDAEDAEKDAVDKAKKDAEDAAKKDAEDRAKKKDAGDDAKKPTPSTSPSAGDKGDEGDKGDTTGGDKDEPTSTPSTGEKDGDKEPEKTPEPTETKNPWDPLGVGDALKDVFTPDDKKESESPEPDASEKTGSAEDTAKDTADKAKETTDKVTKPVEDTVDKVEDGLKDGADKAKDEADKVADEADKAAKDAADKAEDDAKDEAEDPMAPDADGKKPFPCVVEKKVDGKAEQTPAPIPNQPWHLEASSLTLKGADYQGVVNLQMPNGKSKQALKYVIQNTDIGDLHQIVEGPAGKKYHVEAAKGSTSTIRGGETTMYTERISGKLFGLIPITFDPEHPPPLNIPLIYFTDVKVQQAGQFGGNLTIPGLHQSITD</sequence>
<accession>A0ABV3BVA1</accession>
<feature type="compositionally biased region" description="Basic and acidic residues" evidence="1">
    <location>
        <begin position="189"/>
        <end position="277"/>
    </location>
</feature>